<protein>
    <submittedName>
        <fullName evidence="1">Uncharacterized protein</fullName>
    </submittedName>
</protein>
<dbReference type="Proteomes" id="UP000574769">
    <property type="component" value="Unassembled WGS sequence"/>
</dbReference>
<dbReference type="RefSeq" id="WP_281392645.1">
    <property type="nucleotide sequence ID" value="NZ_JACHNY010000004.1"/>
</dbReference>
<name>A0A7W7AJ39_9SPHN</name>
<gene>
    <name evidence="1" type="ORF">GGQ96_002119</name>
</gene>
<reference evidence="1 2" key="1">
    <citation type="submission" date="2020-08" db="EMBL/GenBank/DDBJ databases">
        <title>Genomic Encyclopedia of Type Strains, Phase IV (KMG-IV): sequencing the most valuable type-strain genomes for metagenomic binning, comparative biology and taxonomic classification.</title>
        <authorList>
            <person name="Goeker M."/>
        </authorList>
    </citation>
    <scope>NUCLEOTIDE SEQUENCE [LARGE SCALE GENOMIC DNA]</scope>
    <source>
        <strain evidence="1 2">DSM 15867</strain>
    </source>
</reference>
<keyword evidence="2" id="KW-1185">Reference proteome</keyword>
<evidence type="ECO:0000313" key="1">
    <source>
        <dbReference type="EMBL" id="MBB4617983.1"/>
    </source>
</evidence>
<dbReference type="EMBL" id="JACHNY010000004">
    <property type="protein sequence ID" value="MBB4617983.1"/>
    <property type="molecule type" value="Genomic_DNA"/>
</dbReference>
<proteinExistence type="predicted"/>
<dbReference type="AlphaFoldDB" id="A0A7W7AJ39"/>
<evidence type="ECO:0000313" key="2">
    <source>
        <dbReference type="Proteomes" id="UP000574769"/>
    </source>
</evidence>
<organism evidence="1 2">
    <name type="scientific">Sphingomonas abaci</name>
    <dbReference type="NCBI Taxonomy" id="237611"/>
    <lineage>
        <taxon>Bacteria</taxon>
        <taxon>Pseudomonadati</taxon>
        <taxon>Pseudomonadota</taxon>
        <taxon>Alphaproteobacteria</taxon>
        <taxon>Sphingomonadales</taxon>
        <taxon>Sphingomonadaceae</taxon>
        <taxon>Sphingomonas</taxon>
    </lineage>
</organism>
<sequence>MIARLANPWRAIPAGLVVGQALVILLDRIVGGPGPFALFGL</sequence>
<comment type="caution">
    <text evidence="1">The sequence shown here is derived from an EMBL/GenBank/DDBJ whole genome shotgun (WGS) entry which is preliminary data.</text>
</comment>
<accession>A0A7W7AJ39</accession>